<dbReference type="EMBL" id="JANKAS010000014">
    <property type="protein sequence ID" value="MCR1899850.1"/>
    <property type="molecule type" value="Genomic_DNA"/>
</dbReference>
<keyword evidence="5 7" id="KW-1133">Transmembrane helix</keyword>
<evidence type="ECO:0000313" key="9">
    <source>
        <dbReference type="Proteomes" id="UP001205748"/>
    </source>
</evidence>
<evidence type="ECO:0000256" key="2">
    <source>
        <dbReference type="ARBA" id="ARBA00005262"/>
    </source>
</evidence>
<comment type="subcellular location">
    <subcellularLocation>
        <location evidence="1">Cell membrane</location>
        <topology evidence="1">Multi-pass membrane protein</topology>
    </subcellularLocation>
</comment>
<keyword evidence="9" id="KW-1185">Reference proteome</keyword>
<protein>
    <submittedName>
        <fullName evidence="8">Chromate transporter</fullName>
    </submittedName>
</protein>
<feature type="transmembrane region" description="Helical" evidence="7">
    <location>
        <begin position="121"/>
        <end position="138"/>
    </location>
</feature>
<evidence type="ECO:0000256" key="6">
    <source>
        <dbReference type="ARBA" id="ARBA00023136"/>
    </source>
</evidence>
<dbReference type="AlphaFoldDB" id="A0AAE3KZW7"/>
<dbReference type="InterPro" id="IPR003370">
    <property type="entry name" value="Chromate_transpt"/>
</dbReference>
<feature type="transmembrane region" description="Helical" evidence="7">
    <location>
        <begin position="171"/>
        <end position="186"/>
    </location>
</feature>
<evidence type="ECO:0000256" key="3">
    <source>
        <dbReference type="ARBA" id="ARBA00022475"/>
    </source>
</evidence>
<comment type="caution">
    <text evidence="8">The sequence shown here is derived from an EMBL/GenBank/DDBJ whole genome shotgun (WGS) entry which is preliminary data.</text>
</comment>
<dbReference type="GO" id="GO:0015109">
    <property type="term" value="F:chromate transmembrane transporter activity"/>
    <property type="evidence" value="ECO:0007669"/>
    <property type="project" value="InterPro"/>
</dbReference>
<dbReference type="Pfam" id="PF02417">
    <property type="entry name" value="Chromate_transp"/>
    <property type="match status" value="1"/>
</dbReference>
<dbReference type="PANTHER" id="PTHR43663">
    <property type="entry name" value="CHROMATE TRANSPORT PROTEIN-RELATED"/>
    <property type="match status" value="1"/>
</dbReference>
<dbReference type="PANTHER" id="PTHR43663:SF1">
    <property type="entry name" value="CHROMATE TRANSPORTER"/>
    <property type="match status" value="1"/>
</dbReference>
<evidence type="ECO:0000313" key="8">
    <source>
        <dbReference type="EMBL" id="MCR1899850.1"/>
    </source>
</evidence>
<organism evidence="8 9">
    <name type="scientific">Irregularibacter muris</name>
    <dbReference type="NCBI Taxonomy" id="1796619"/>
    <lineage>
        <taxon>Bacteria</taxon>
        <taxon>Bacillati</taxon>
        <taxon>Bacillota</taxon>
        <taxon>Clostridia</taxon>
        <taxon>Eubacteriales</taxon>
        <taxon>Eubacteriaceae</taxon>
        <taxon>Irregularibacter</taxon>
    </lineage>
</organism>
<evidence type="ECO:0000256" key="1">
    <source>
        <dbReference type="ARBA" id="ARBA00004651"/>
    </source>
</evidence>
<proteinExistence type="inferred from homology"/>
<name>A0AAE3KZW7_9FIRM</name>
<dbReference type="GO" id="GO:0005886">
    <property type="term" value="C:plasma membrane"/>
    <property type="evidence" value="ECO:0007669"/>
    <property type="project" value="UniProtKB-SubCell"/>
</dbReference>
<sequence length="187" mass="20350">MIKSILTLLISFLQIGLFSIGGGYAVIPLIQEQVVDSNGWLSLQEFTDIITISQMTPGPLAVNTSTFVGIRIAGIPGAVVATLGCVLSGFLISIFLYNFFKKHRDIDSVSNILRGLRSASIGLIAASASTIILIAFWGSSSLNIKFMDINIFAVIIFMISLFLLRKYKTNPIFIILLSGITGLFIYH</sequence>
<keyword evidence="3" id="KW-1003">Cell membrane</keyword>
<dbReference type="Proteomes" id="UP001205748">
    <property type="component" value="Unassembled WGS sequence"/>
</dbReference>
<gene>
    <name evidence="8" type="ORF">NSA47_12790</name>
</gene>
<evidence type="ECO:0000256" key="7">
    <source>
        <dbReference type="SAM" id="Phobius"/>
    </source>
</evidence>
<accession>A0AAE3KZW7</accession>
<evidence type="ECO:0000256" key="4">
    <source>
        <dbReference type="ARBA" id="ARBA00022692"/>
    </source>
</evidence>
<keyword evidence="4 7" id="KW-0812">Transmembrane</keyword>
<evidence type="ECO:0000256" key="5">
    <source>
        <dbReference type="ARBA" id="ARBA00022989"/>
    </source>
</evidence>
<feature type="transmembrane region" description="Helical" evidence="7">
    <location>
        <begin position="75"/>
        <end position="100"/>
    </location>
</feature>
<dbReference type="InterPro" id="IPR052518">
    <property type="entry name" value="CHR_Transporter"/>
</dbReference>
<comment type="similarity">
    <text evidence="2">Belongs to the chromate ion transporter (CHR) (TC 2.A.51) family.</text>
</comment>
<keyword evidence="6 7" id="KW-0472">Membrane</keyword>
<reference evidence="8" key="1">
    <citation type="submission" date="2022-07" db="EMBL/GenBank/DDBJ databases">
        <title>Enhanced cultured diversity of the mouse gut microbiota enables custom-made synthetic communities.</title>
        <authorList>
            <person name="Afrizal A."/>
        </authorList>
    </citation>
    <scope>NUCLEOTIDE SEQUENCE</scope>
    <source>
        <strain evidence="8">DSM 28593</strain>
    </source>
</reference>
<dbReference type="RefSeq" id="WP_257532591.1">
    <property type="nucleotide sequence ID" value="NZ_JANKAS010000014.1"/>
</dbReference>
<feature type="transmembrane region" description="Helical" evidence="7">
    <location>
        <begin position="144"/>
        <end position="164"/>
    </location>
</feature>